<organism evidence="1 2">
    <name type="scientific">Dermacentor silvarum</name>
    <name type="common">Tick</name>
    <dbReference type="NCBI Taxonomy" id="543639"/>
    <lineage>
        <taxon>Eukaryota</taxon>
        <taxon>Metazoa</taxon>
        <taxon>Ecdysozoa</taxon>
        <taxon>Arthropoda</taxon>
        <taxon>Chelicerata</taxon>
        <taxon>Arachnida</taxon>
        <taxon>Acari</taxon>
        <taxon>Parasitiformes</taxon>
        <taxon>Ixodida</taxon>
        <taxon>Ixodoidea</taxon>
        <taxon>Ixodidae</taxon>
        <taxon>Rhipicephalinae</taxon>
        <taxon>Dermacentor</taxon>
    </lineage>
</organism>
<comment type="caution">
    <text evidence="1">The sequence shown here is derived from an EMBL/GenBank/DDBJ whole genome shotgun (WGS) entry which is preliminary data.</text>
</comment>
<evidence type="ECO:0000313" key="2">
    <source>
        <dbReference type="Proteomes" id="UP000821865"/>
    </source>
</evidence>
<gene>
    <name evidence="1" type="ORF">HPB49_023536</name>
</gene>
<sequence>MTKNYYKILGISTTASEEEIRKAYRKLALKYHPDKNKSSDAEEQFKDINEAYGVLSDKRKRHVHDSIIDGHFHGNSSVNSSSCSNSNSGVGGWQSSEPFGTTFYPCHGTTFEPYLRAGGIYWQNLGPGGFFAQPFAAESKVKYYFKFTTQQSGVPCECQQPSPGVSGAGSSEASRGTPSSREPSSGTPDGDKQDPAVERDLYVTLEELLRGSTRKFKVIRTVTSPDGGEECQEKVISVAVKPGMAAGTKITFERQGDQVPGRSPADIVFVVRDQVHPLFKRAGVDIHYVAKVTAQQAKWGAKVDVPTLTKGKISLCLTKDTKSGDVCRVVREGLPYPVDPRKRGDLVVTFNVQ</sequence>
<accession>A0ACB8C5Z3</accession>
<evidence type="ECO:0000313" key="1">
    <source>
        <dbReference type="EMBL" id="KAH7934235.1"/>
    </source>
</evidence>
<dbReference type="EMBL" id="CM023478">
    <property type="protein sequence ID" value="KAH7934235.1"/>
    <property type="molecule type" value="Genomic_DNA"/>
</dbReference>
<reference evidence="1" key="1">
    <citation type="submission" date="2020-05" db="EMBL/GenBank/DDBJ databases">
        <title>Large-scale comparative analyses of tick genomes elucidate their genetic diversity and vector capacities.</title>
        <authorList>
            <person name="Jia N."/>
            <person name="Wang J."/>
            <person name="Shi W."/>
            <person name="Du L."/>
            <person name="Sun Y."/>
            <person name="Zhan W."/>
            <person name="Jiang J."/>
            <person name="Wang Q."/>
            <person name="Zhang B."/>
            <person name="Ji P."/>
            <person name="Sakyi L.B."/>
            <person name="Cui X."/>
            <person name="Yuan T."/>
            <person name="Jiang B."/>
            <person name="Yang W."/>
            <person name="Lam T.T.-Y."/>
            <person name="Chang Q."/>
            <person name="Ding S."/>
            <person name="Wang X."/>
            <person name="Zhu J."/>
            <person name="Ruan X."/>
            <person name="Zhao L."/>
            <person name="Wei J."/>
            <person name="Que T."/>
            <person name="Du C."/>
            <person name="Cheng J."/>
            <person name="Dai P."/>
            <person name="Han X."/>
            <person name="Huang E."/>
            <person name="Gao Y."/>
            <person name="Liu J."/>
            <person name="Shao H."/>
            <person name="Ye R."/>
            <person name="Li L."/>
            <person name="Wei W."/>
            <person name="Wang X."/>
            <person name="Wang C."/>
            <person name="Yang T."/>
            <person name="Huo Q."/>
            <person name="Li W."/>
            <person name="Guo W."/>
            <person name="Chen H."/>
            <person name="Zhou L."/>
            <person name="Ni X."/>
            <person name="Tian J."/>
            <person name="Zhou Y."/>
            <person name="Sheng Y."/>
            <person name="Liu T."/>
            <person name="Pan Y."/>
            <person name="Xia L."/>
            <person name="Li J."/>
            <person name="Zhao F."/>
            <person name="Cao W."/>
        </authorList>
    </citation>
    <scope>NUCLEOTIDE SEQUENCE</scope>
    <source>
        <strain evidence="1">Dsil-2018</strain>
    </source>
</reference>
<proteinExistence type="predicted"/>
<keyword evidence="2" id="KW-1185">Reference proteome</keyword>
<protein>
    <submittedName>
        <fullName evidence="1">Uncharacterized protein</fullName>
    </submittedName>
</protein>
<name>A0ACB8C5Z3_DERSI</name>
<dbReference type="Proteomes" id="UP000821865">
    <property type="component" value="Chromosome 9"/>
</dbReference>